<organism evidence="2 3">
    <name type="scientific">Planoprotostelium fungivorum</name>
    <dbReference type="NCBI Taxonomy" id="1890364"/>
    <lineage>
        <taxon>Eukaryota</taxon>
        <taxon>Amoebozoa</taxon>
        <taxon>Evosea</taxon>
        <taxon>Variosea</taxon>
        <taxon>Cavosteliida</taxon>
        <taxon>Cavosteliaceae</taxon>
        <taxon>Planoprotostelium</taxon>
    </lineage>
</organism>
<accession>A0A2P6NXE5</accession>
<feature type="compositionally biased region" description="Polar residues" evidence="1">
    <location>
        <begin position="143"/>
        <end position="152"/>
    </location>
</feature>
<dbReference type="AlphaFoldDB" id="A0A2P6NXE5"/>
<dbReference type="InParanoid" id="A0A2P6NXE5"/>
<name>A0A2P6NXE5_9EUKA</name>
<evidence type="ECO:0000313" key="2">
    <source>
        <dbReference type="EMBL" id="PRP88633.1"/>
    </source>
</evidence>
<dbReference type="Proteomes" id="UP000241769">
    <property type="component" value="Unassembled WGS sequence"/>
</dbReference>
<proteinExistence type="predicted"/>
<evidence type="ECO:0000256" key="1">
    <source>
        <dbReference type="SAM" id="MobiDB-lite"/>
    </source>
</evidence>
<comment type="caution">
    <text evidence="2">The sequence shown here is derived from an EMBL/GenBank/DDBJ whole genome shotgun (WGS) entry which is preliminary data.</text>
</comment>
<keyword evidence="3" id="KW-1185">Reference proteome</keyword>
<feature type="non-terminal residue" evidence="2">
    <location>
        <position position="1"/>
    </location>
</feature>
<reference evidence="2 3" key="1">
    <citation type="journal article" date="2018" name="Genome Biol. Evol.">
        <title>Multiple Roots of Fruiting Body Formation in Amoebozoa.</title>
        <authorList>
            <person name="Hillmann F."/>
            <person name="Forbes G."/>
            <person name="Novohradska S."/>
            <person name="Ferling I."/>
            <person name="Riege K."/>
            <person name="Groth M."/>
            <person name="Westermann M."/>
            <person name="Marz M."/>
            <person name="Spaller T."/>
            <person name="Winckler T."/>
            <person name="Schaap P."/>
            <person name="Glockner G."/>
        </authorList>
    </citation>
    <scope>NUCLEOTIDE SEQUENCE [LARGE SCALE GENOMIC DNA]</scope>
    <source>
        <strain evidence="2 3">Jena</strain>
    </source>
</reference>
<protein>
    <submittedName>
        <fullName evidence="2">Uncharacterized protein</fullName>
    </submittedName>
</protein>
<sequence length="152" mass="16885">GVTFDQVLLTDCQSVSRLDISSISIINPTSIFSELTINSIFVGSVTCYAGLAQRLSAWIEIKIISFRITLTSTHTQSFLLLISPRIKGALPGLEPKSAKARHSNKRLGFTTPPLERPDYTNPQRPEGSALCKFWRENPRKPPISTNTLTQKK</sequence>
<gene>
    <name evidence="2" type="ORF">PROFUN_03044</name>
</gene>
<evidence type="ECO:0000313" key="3">
    <source>
        <dbReference type="Proteomes" id="UP000241769"/>
    </source>
</evidence>
<feature type="region of interest" description="Disordered" evidence="1">
    <location>
        <begin position="93"/>
        <end position="152"/>
    </location>
</feature>
<dbReference type="EMBL" id="MDYQ01000009">
    <property type="protein sequence ID" value="PRP88633.1"/>
    <property type="molecule type" value="Genomic_DNA"/>
</dbReference>